<name>A0A3E2TSS3_9FIRM</name>
<dbReference type="GO" id="GO:0008410">
    <property type="term" value="F:CoA-transferase activity"/>
    <property type="evidence" value="ECO:0007669"/>
    <property type="project" value="InterPro"/>
</dbReference>
<accession>A0A3E2TSS3</accession>
<evidence type="ECO:0000256" key="4">
    <source>
        <dbReference type="PIRSR" id="PIRSR000858-1"/>
    </source>
</evidence>
<dbReference type="InterPro" id="IPR037171">
    <property type="entry name" value="NagB/RpiA_transferase-like"/>
</dbReference>
<dbReference type="Gene3D" id="3.40.1080.10">
    <property type="entry name" value="Glutaconate Coenzyme A-transferase"/>
    <property type="match status" value="2"/>
</dbReference>
<evidence type="ECO:0000256" key="2">
    <source>
        <dbReference type="ARBA" id="ARBA00022679"/>
    </source>
</evidence>
<organism evidence="5 6">
    <name type="scientific">Coprococcus catus</name>
    <dbReference type="NCBI Taxonomy" id="116085"/>
    <lineage>
        <taxon>Bacteria</taxon>
        <taxon>Bacillati</taxon>
        <taxon>Bacillota</taxon>
        <taxon>Clostridia</taxon>
        <taxon>Lachnospirales</taxon>
        <taxon>Lachnospiraceae</taxon>
        <taxon>Coprococcus</taxon>
    </lineage>
</organism>
<dbReference type="PANTHER" id="PTHR43293:SF1">
    <property type="entry name" value="ACETATE COA-TRANSFERASE YDIF"/>
    <property type="match status" value="1"/>
</dbReference>
<dbReference type="Pfam" id="PF01144">
    <property type="entry name" value="CoA_trans"/>
    <property type="match status" value="1"/>
</dbReference>
<gene>
    <name evidence="5" type="ORF">DW070_00980</name>
</gene>
<dbReference type="InterPro" id="IPR004165">
    <property type="entry name" value="CoA_trans_fam_I"/>
</dbReference>
<dbReference type="SMART" id="SM00882">
    <property type="entry name" value="CoA_trans"/>
    <property type="match status" value="1"/>
</dbReference>
<comment type="similarity">
    <text evidence="1 3">Belongs to the 3-oxoacid CoA-transferase family.</text>
</comment>
<protein>
    <submittedName>
        <fullName evidence="5">3-oxoacid CoA-transferase</fullName>
    </submittedName>
</protein>
<dbReference type="RefSeq" id="WP_015513550.1">
    <property type="nucleotide sequence ID" value="NZ_JAQDKA010000013.1"/>
</dbReference>
<sequence length="523" mass="55816">MGKVKVLTARQAADLIKDGDTVTLSGFVANGIAEALNAAAEERFLETGHPKDLTLFWVAGTGNKDGSHADHYAHEGMVKKVIGGHFNFVPKICEMLSENKIEGYNVPQGAIAQMLRDNAARKVGTISHVGIGTFADPRNGGGRLSEKTKEDIVKIIELEGQEQLFYPRIPLDVAFIRGTYADELGNITLEKEMAPLDATSQAMAVHNNGGLVVVQVERVVKAGHLDPKLVKIPGIYVDAVVECPADDPKQSQSINCTYDPAYAGNTQVPVSSLEPKKLDAKKIIGRRAAMELKKNVVVNLGVGVPEWVSSVAAEEGVADEMTLTVECGPVGGVPGGGLRFGGSVNAQAYMDEGYQFDFYDGGGLDLCFLGLAEVDNNGDVNVSRLGTRITGSGGFTNISSNSKKAVFCGTFTNGVKIQTGDGKLTILEEGKKHKFVNKVTEITFSGVVAGKAGKDVLYVTERAVFALKADGIHLIEVAPGIDVQTQVLDEMDFAPIVDRDADGNVKLMDARIFKDEVMGMTID</sequence>
<evidence type="ECO:0000313" key="5">
    <source>
        <dbReference type="EMBL" id="RGB82142.1"/>
    </source>
</evidence>
<evidence type="ECO:0000256" key="3">
    <source>
        <dbReference type="PIRNR" id="PIRNR000858"/>
    </source>
</evidence>
<dbReference type="SUPFAM" id="SSF100950">
    <property type="entry name" value="NagB/RpiA/CoA transferase-like"/>
    <property type="match status" value="2"/>
</dbReference>
<keyword evidence="2 3" id="KW-0808">Transferase</keyword>
<feature type="active site" description="5-glutamyl coenzyme A thioester intermediate" evidence="4">
    <location>
        <position position="326"/>
    </location>
</feature>
<dbReference type="AlphaFoldDB" id="A0A3E2TSS3"/>
<dbReference type="PIRSF" id="PIRSF000858">
    <property type="entry name" value="SCOT-t"/>
    <property type="match status" value="1"/>
</dbReference>
<reference evidence="5 6" key="1">
    <citation type="submission" date="2018-08" db="EMBL/GenBank/DDBJ databases">
        <title>A genome reference for cultivated species of the human gut microbiota.</title>
        <authorList>
            <person name="Zou Y."/>
            <person name="Xue W."/>
            <person name="Luo G."/>
        </authorList>
    </citation>
    <scope>NUCLEOTIDE SEQUENCE [LARGE SCALE GENOMIC DNA]</scope>
    <source>
        <strain evidence="5 6">AF45-17</strain>
    </source>
</reference>
<evidence type="ECO:0000256" key="1">
    <source>
        <dbReference type="ARBA" id="ARBA00007154"/>
    </source>
</evidence>
<dbReference type="EMBL" id="QVEP01000002">
    <property type="protein sequence ID" value="RGB82142.1"/>
    <property type="molecule type" value="Genomic_DNA"/>
</dbReference>
<dbReference type="InterPro" id="IPR014388">
    <property type="entry name" value="3-oxoacid_CoA-transferase"/>
</dbReference>
<dbReference type="GO" id="GO:0046952">
    <property type="term" value="P:ketone body catabolic process"/>
    <property type="evidence" value="ECO:0007669"/>
    <property type="project" value="InterPro"/>
</dbReference>
<comment type="caution">
    <text evidence="5">The sequence shown here is derived from an EMBL/GenBank/DDBJ whole genome shotgun (WGS) entry which is preliminary data.</text>
</comment>
<dbReference type="Proteomes" id="UP000260773">
    <property type="component" value="Unassembled WGS sequence"/>
</dbReference>
<evidence type="ECO:0000313" key="6">
    <source>
        <dbReference type="Proteomes" id="UP000260773"/>
    </source>
</evidence>
<proteinExistence type="inferred from homology"/>
<dbReference type="PANTHER" id="PTHR43293">
    <property type="entry name" value="ACETATE COA-TRANSFERASE YDIF"/>
    <property type="match status" value="1"/>
</dbReference>